<dbReference type="EMBL" id="JABTXI010000013">
    <property type="protein sequence ID" value="MBY3593617.1"/>
    <property type="molecule type" value="Genomic_DNA"/>
</dbReference>
<dbReference type="Proteomes" id="UP000720124">
    <property type="component" value="Unassembled WGS sequence"/>
</dbReference>
<organism evidence="2 3">
    <name type="scientific">Rhizobium bangladeshense</name>
    <dbReference type="NCBI Taxonomy" id="1138189"/>
    <lineage>
        <taxon>Bacteria</taxon>
        <taxon>Pseudomonadati</taxon>
        <taxon>Pseudomonadota</taxon>
        <taxon>Alphaproteobacteria</taxon>
        <taxon>Hyphomicrobiales</taxon>
        <taxon>Rhizobiaceae</taxon>
        <taxon>Rhizobium/Agrobacterium group</taxon>
        <taxon>Rhizobium</taxon>
    </lineage>
</organism>
<accession>A0ABS7LQ68</accession>
<evidence type="ECO:0000313" key="3">
    <source>
        <dbReference type="Proteomes" id="UP000720124"/>
    </source>
</evidence>
<evidence type="ECO:0000256" key="1">
    <source>
        <dbReference type="SAM" id="Phobius"/>
    </source>
</evidence>
<dbReference type="RefSeq" id="WP_222012502.1">
    <property type="nucleotide sequence ID" value="NZ_JABTXI010000013.1"/>
</dbReference>
<feature type="transmembrane region" description="Helical" evidence="1">
    <location>
        <begin position="117"/>
        <end position="140"/>
    </location>
</feature>
<name>A0ABS7LQ68_9HYPH</name>
<dbReference type="PANTHER" id="PTHR43535:SF1">
    <property type="entry name" value="PHOSPHATIDATE CYTIDYLYLTRANSFERASE"/>
    <property type="match status" value="1"/>
</dbReference>
<feature type="transmembrane region" description="Helical" evidence="1">
    <location>
        <begin position="49"/>
        <end position="74"/>
    </location>
</feature>
<keyword evidence="2" id="KW-0808">Transferase</keyword>
<comment type="caution">
    <text evidence="2">The sequence shown here is derived from an EMBL/GenBank/DDBJ whole genome shotgun (WGS) entry which is preliminary data.</text>
</comment>
<feature type="transmembrane region" description="Helical" evidence="1">
    <location>
        <begin position="94"/>
        <end position="111"/>
    </location>
</feature>
<keyword evidence="1" id="KW-0472">Membrane</keyword>
<gene>
    <name evidence="2" type="ORF">HJA87_27585</name>
</gene>
<proteinExistence type="predicted"/>
<feature type="transmembrane region" description="Helical" evidence="1">
    <location>
        <begin position="244"/>
        <end position="267"/>
    </location>
</feature>
<feature type="transmembrane region" description="Helical" evidence="1">
    <location>
        <begin position="178"/>
        <end position="199"/>
    </location>
</feature>
<dbReference type="GO" id="GO:0016779">
    <property type="term" value="F:nucleotidyltransferase activity"/>
    <property type="evidence" value="ECO:0007669"/>
    <property type="project" value="UniProtKB-KW"/>
</dbReference>
<dbReference type="PANTHER" id="PTHR43535">
    <property type="entry name" value="PHOSPHATIDATE CYTIDYLYLTRANSFERASE"/>
    <property type="match status" value="1"/>
</dbReference>
<evidence type="ECO:0000313" key="2">
    <source>
        <dbReference type="EMBL" id="MBY3593617.1"/>
    </source>
</evidence>
<reference evidence="2 3" key="1">
    <citation type="submission" date="2020-06" db="EMBL/GenBank/DDBJ databases">
        <title>Global-level population genomics: horizontal gene transfer, symbiosis and evolution in Rhizobia.</title>
        <authorList>
            <person name="Gai Y."/>
        </authorList>
    </citation>
    <scope>NUCLEOTIDE SEQUENCE [LARGE SCALE GENOMIC DNA]</scope>
    <source>
        <strain evidence="2 3">PLR6_1b</strain>
    </source>
</reference>
<feature type="transmembrane region" description="Helical" evidence="1">
    <location>
        <begin position="152"/>
        <end position="172"/>
    </location>
</feature>
<keyword evidence="1" id="KW-0812">Transmembrane</keyword>
<protein>
    <submittedName>
        <fullName evidence="2">Phosphatidate cytidylyltransferase</fullName>
    </submittedName>
</protein>
<keyword evidence="3" id="KW-1185">Reference proteome</keyword>
<keyword evidence="1" id="KW-1133">Transmembrane helix</keyword>
<keyword evidence="2" id="KW-0548">Nucleotidyltransferase</keyword>
<sequence>MTSFFSIVLAAILGLLAVASAIGFILQRRATEPGSVATVQNLNARIRSWWIMVAVFGGAILLGDTAVVILFAFLSFMALREFWTLTPSRRGDHLAALFLSFFVVLPVQYVLLGTLWYGLFAIFIPVYAFLILPAVATLTGDVNEFLARTARVQWGLMLTVYSISHAPALLMLQTGTPSALLLVYLVIVVQLSDVFQYVWGKLLGKHRFSPNISPSKTLEGLIGGGASAILVGTLLYRLTPFSPLQAAAISTVIVVAGFFGGFVLSAIKRDLNAKDWGYVIEGHGGVLDRLDSITFASPLFFHIVRYWFTA</sequence>
<dbReference type="Pfam" id="PF01148">
    <property type="entry name" value="CTP_transf_1"/>
    <property type="match status" value="1"/>
</dbReference>